<sequence>MKVTVDCGTTSGWLELTSSFGSIISGTMSMLIAETSFMGIPGWRIFFNLVGIMRVLVDFLVRFVANDPRYLGIKADKEKDQLQLKSFKEEISELLKEAKAIINGQLEKNAQGRRKSQ</sequence>
<organism evidence="7 8">
    <name type="scientific">Solanum tuberosum</name>
    <name type="common">Potato</name>
    <dbReference type="NCBI Taxonomy" id="4113"/>
    <lineage>
        <taxon>Eukaryota</taxon>
        <taxon>Viridiplantae</taxon>
        <taxon>Streptophyta</taxon>
        <taxon>Embryophyta</taxon>
        <taxon>Tracheophyta</taxon>
        <taxon>Spermatophyta</taxon>
        <taxon>Magnoliopsida</taxon>
        <taxon>eudicotyledons</taxon>
        <taxon>Gunneridae</taxon>
        <taxon>Pentapetalae</taxon>
        <taxon>asterids</taxon>
        <taxon>lamiids</taxon>
        <taxon>Solanales</taxon>
        <taxon>Solanaceae</taxon>
        <taxon>Solanoideae</taxon>
        <taxon>Solaneae</taxon>
        <taxon>Solanum</taxon>
    </lineage>
</organism>
<keyword evidence="3 6" id="KW-1133">Transmembrane helix</keyword>
<dbReference type="InterPro" id="IPR005828">
    <property type="entry name" value="MFS_sugar_transport-like"/>
</dbReference>
<evidence type="ECO:0000256" key="2">
    <source>
        <dbReference type="ARBA" id="ARBA00022692"/>
    </source>
</evidence>
<dbReference type="EnsemblPlants" id="PGSC0003DMT400045713">
    <property type="protein sequence ID" value="PGSC0003DMT400045713"/>
    <property type="gene ID" value="PGSC0003DMG400017727"/>
</dbReference>
<keyword evidence="2 6" id="KW-0812">Transmembrane</keyword>
<feature type="transmembrane region" description="Helical" evidence="6">
    <location>
        <begin position="12"/>
        <end position="33"/>
    </location>
</feature>
<reference evidence="8" key="1">
    <citation type="journal article" date="2011" name="Nature">
        <title>Genome sequence and analysis of the tuber crop potato.</title>
        <authorList>
            <consortium name="The Potato Genome Sequencing Consortium"/>
        </authorList>
    </citation>
    <scope>NUCLEOTIDE SEQUENCE [LARGE SCALE GENOMIC DNA]</scope>
    <source>
        <strain evidence="8">cv. DM1-3 516 R44</strain>
    </source>
</reference>
<dbReference type="Gramene" id="PGSC0003DMT400045713">
    <property type="protein sequence ID" value="PGSC0003DMT400045713"/>
    <property type="gene ID" value="PGSC0003DMG400017727"/>
</dbReference>
<protein>
    <submittedName>
        <fullName evidence="7">Carbohydrate transporter</fullName>
    </submittedName>
</protein>
<dbReference type="GO" id="GO:0022857">
    <property type="term" value="F:transmembrane transporter activity"/>
    <property type="evidence" value="ECO:0007669"/>
    <property type="project" value="InterPro"/>
</dbReference>
<dbReference type="Proteomes" id="UP000011115">
    <property type="component" value="Unassembled WGS sequence"/>
</dbReference>
<keyword evidence="4 6" id="KW-0472">Membrane</keyword>
<keyword evidence="8" id="KW-1185">Reference proteome</keyword>
<proteinExistence type="inferred from homology"/>
<dbReference type="GO" id="GO:0016020">
    <property type="term" value="C:membrane"/>
    <property type="evidence" value="ECO:0007669"/>
    <property type="project" value="UniProtKB-SubCell"/>
</dbReference>
<dbReference type="InterPro" id="IPR036259">
    <property type="entry name" value="MFS_trans_sf"/>
</dbReference>
<dbReference type="STRING" id="4113.M1BI24"/>
<dbReference type="SUPFAM" id="SSF103473">
    <property type="entry name" value="MFS general substrate transporter"/>
    <property type="match status" value="1"/>
</dbReference>
<dbReference type="InParanoid" id="M1BI24"/>
<evidence type="ECO:0000313" key="8">
    <source>
        <dbReference type="Proteomes" id="UP000011115"/>
    </source>
</evidence>
<dbReference type="PaxDb" id="4113-PGSC0003DMT400045713"/>
<name>M1BI24_SOLTU</name>
<evidence type="ECO:0000256" key="5">
    <source>
        <dbReference type="ARBA" id="ARBA00044504"/>
    </source>
</evidence>
<accession>M1BI24</accession>
<comment type="similarity">
    <text evidence="5">Belongs to the major facilitator superfamily. Phosphate:H(+) symporter (TC 2.A.1.9) family.</text>
</comment>
<dbReference type="Pfam" id="PF00083">
    <property type="entry name" value="Sugar_tr"/>
    <property type="match status" value="1"/>
</dbReference>
<evidence type="ECO:0000256" key="4">
    <source>
        <dbReference type="ARBA" id="ARBA00023136"/>
    </source>
</evidence>
<evidence type="ECO:0000256" key="6">
    <source>
        <dbReference type="SAM" id="Phobius"/>
    </source>
</evidence>
<evidence type="ECO:0000256" key="3">
    <source>
        <dbReference type="ARBA" id="ARBA00022989"/>
    </source>
</evidence>
<feature type="transmembrane region" description="Helical" evidence="6">
    <location>
        <begin position="45"/>
        <end position="65"/>
    </location>
</feature>
<comment type="subcellular location">
    <subcellularLocation>
        <location evidence="1">Membrane</location>
    </subcellularLocation>
</comment>
<dbReference type="HOGENOM" id="CLU_2089078_0_0_1"/>
<evidence type="ECO:0000313" key="7">
    <source>
        <dbReference type="EnsemblPlants" id="PGSC0003DMT400045713"/>
    </source>
</evidence>
<reference evidence="7" key="2">
    <citation type="submission" date="2015-06" db="UniProtKB">
        <authorList>
            <consortium name="EnsemblPlants"/>
        </authorList>
    </citation>
    <scope>IDENTIFICATION</scope>
    <source>
        <strain evidence="7">DM1-3 516 R44</strain>
    </source>
</reference>
<dbReference type="Gene3D" id="1.20.1250.20">
    <property type="entry name" value="MFS general substrate transporter like domains"/>
    <property type="match status" value="1"/>
</dbReference>
<dbReference type="eggNOG" id="KOG1330">
    <property type="taxonomic scope" value="Eukaryota"/>
</dbReference>
<dbReference type="AlphaFoldDB" id="M1BI24"/>
<evidence type="ECO:0000256" key="1">
    <source>
        <dbReference type="ARBA" id="ARBA00004370"/>
    </source>
</evidence>